<proteinExistence type="predicted"/>
<feature type="transmembrane region" description="Helical" evidence="1">
    <location>
        <begin position="203"/>
        <end position="223"/>
    </location>
</feature>
<dbReference type="InterPro" id="IPR007621">
    <property type="entry name" value="TPM_dom"/>
</dbReference>
<gene>
    <name evidence="3" type="ORF">FD02_GL000534</name>
</gene>
<name>A0A0R1JSH7_9LACO</name>
<dbReference type="RefSeq" id="WP_056952087.1">
    <property type="nucleotide sequence ID" value="NZ_AZDJ01000032.1"/>
</dbReference>
<keyword evidence="1" id="KW-0472">Membrane</keyword>
<keyword evidence="1" id="KW-0812">Transmembrane</keyword>
<dbReference type="PANTHER" id="PTHR30373:SF2">
    <property type="entry name" value="UPF0603 PROTEIN YGCG"/>
    <property type="match status" value="1"/>
</dbReference>
<evidence type="ECO:0000313" key="3">
    <source>
        <dbReference type="EMBL" id="KRK70466.1"/>
    </source>
</evidence>
<keyword evidence="4" id="KW-1185">Reference proteome</keyword>
<dbReference type="AlphaFoldDB" id="A0A0R1JSH7"/>
<dbReference type="Pfam" id="PF04536">
    <property type="entry name" value="TPM_phosphatase"/>
    <property type="match status" value="1"/>
</dbReference>
<sequence length="289" mass="30408">MRKKWLGLGLLLVALGVWLGGARPVAAASLPARPSDHYYYDDMNLLDSQSQQLIDTKNQTYQQTKQQPQIAVAVVKSSGGEALSDYAPKLFSKWGIGDKGRDNGVLIVFAENQGAQNMRIEVGYGLEGELTDVLAKNILNQNLKDIKATSHAKINTAIRNVFNAVATVVDKKYKFKADKNTVPAEQMSDYRRTGNSGNTGSRILTIIVSVFIGVAIIAILGGGGPRGPRGGRRGGSWWLWWLLGTLMSGGSRNRWGGGGYGGGSGFGGGGFGGGSSWGGGSSGGGGADV</sequence>
<dbReference type="STRING" id="1291734.FD02_GL000534"/>
<dbReference type="Proteomes" id="UP000051804">
    <property type="component" value="Unassembled WGS sequence"/>
</dbReference>
<evidence type="ECO:0000259" key="2">
    <source>
        <dbReference type="Pfam" id="PF04536"/>
    </source>
</evidence>
<dbReference type="Gene3D" id="3.10.310.50">
    <property type="match status" value="1"/>
</dbReference>
<evidence type="ECO:0000256" key="1">
    <source>
        <dbReference type="SAM" id="Phobius"/>
    </source>
</evidence>
<dbReference type="PATRIC" id="fig|1291734.4.peg.549"/>
<reference evidence="3 4" key="1">
    <citation type="journal article" date="2015" name="Genome Announc.">
        <title>Expanding the biotechnology potential of lactobacilli through comparative genomics of 213 strains and associated genera.</title>
        <authorList>
            <person name="Sun Z."/>
            <person name="Harris H.M."/>
            <person name="McCann A."/>
            <person name="Guo C."/>
            <person name="Argimon S."/>
            <person name="Zhang W."/>
            <person name="Yang X."/>
            <person name="Jeffery I.B."/>
            <person name="Cooney J.C."/>
            <person name="Kagawa T.F."/>
            <person name="Liu W."/>
            <person name="Song Y."/>
            <person name="Salvetti E."/>
            <person name="Wrobel A."/>
            <person name="Rasinkangas P."/>
            <person name="Parkhill J."/>
            <person name="Rea M.C."/>
            <person name="O'Sullivan O."/>
            <person name="Ritari J."/>
            <person name="Douillard F.P."/>
            <person name="Paul Ross R."/>
            <person name="Yang R."/>
            <person name="Briner A.E."/>
            <person name="Felis G.E."/>
            <person name="de Vos W.M."/>
            <person name="Barrangou R."/>
            <person name="Klaenhammer T.R."/>
            <person name="Caufield P.W."/>
            <person name="Cui Y."/>
            <person name="Zhang H."/>
            <person name="O'Toole P.W."/>
        </authorList>
    </citation>
    <scope>NUCLEOTIDE SEQUENCE [LARGE SCALE GENOMIC DNA]</scope>
    <source>
        <strain evidence="3 4">JCM 17158</strain>
    </source>
</reference>
<dbReference type="PANTHER" id="PTHR30373">
    <property type="entry name" value="UPF0603 PROTEIN YGCG"/>
    <property type="match status" value="1"/>
</dbReference>
<comment type="caution">
    <text evidence="3">The sequence shown here is derived from an EMBL/GenBank/DDBJ whole genome shotgun (WGS) entry which is preliminary data.</text>
</comment>
<feature type="domain" description="TPM" evidence="2">
    <location>
        <begin position="40"/>
        <end position="167"/>
    </location>
</feature>
<organism evidence="3 4">
    <name type="scientific">Lacticaseibacillus nasuensis JCM 17158</name>
    <dbReference type="NCBI Taxonomy" id="1291734"/>
    <lineage>
        <taxon>Bacteria</taxon>
        <taxon>Bacillati</taxon>
        <taxon>Bacillota</taxon>
        <taxon>Bacilli</taxon>
        <taxon>Lactobacillales</taxon>
        <taxon>Lactobacillaceae</taxon>
        <taxon>Lacticaseibacillus</taxon>
    </lineage>
</organism>
<accession>A0A0R1JSH7</accession>
<protein>
    <recommendedName>
        <fullName evidence="2">TPM domain-containing protein</fullName>
    </recommendedName>
</protein>
<dbReference type="OrthoDB" id="9810918at2"/>
<dbReference type="EMBL" id="AZDJ01000032">
    <property type="protein sequence ID" value="KRK70466.1"/>
    <property type="molecule type" value="Genomic_DNA"/>
</dbReference>
<evidence type="ECO:0000313" key="4">
    <source>
        <dbReference type="Proteomes" id="UP000051804"/>
    </source>
</evidence>
<keyword evidence="1" id="KW-1133">Transmembrane helix</keyword>